<evidence type="ECO:0000313" key="2">
    <source>
        <dbReference type="EMBL" id="GBP92774.1"/>
    </source>
</evidence>
<dbReference type="AlphaFoldDB" id="A0A4C2A0I2"/>
<feature type="region of interest" description="Disordered" evidence="1">
    <location>
        <begin position="1"/>
        <end position="71"/>
    </location>
</feature>
<comment type="caution">
    <text evidence="2">The sequence shown here is derived from an EMBL/GenBank/DDBJ whole genome shotgun (WGS) entry which is preliminary data.</text>
</comment>
<reference evidence="2 3" key="1">
    <citation type="journal article" date="2019" name="Commun. Biol.">
        <title>The bagworm genome reveals a unique fibroin gene that provides high tensile strength.</title>
        <authorList>
            <person name="Kono N."/>
            <person name="Nakamura H."/>
            <person name="Ohtoshi R."/>
            <person name="Tomita M."/>
            <person name="Numata K."/>
            <person name="Arakawa K."/>
        </authorList>
    </citation>
    <scope>NUCLEOTIDE SEQUENCE [LARGE SCALE GENOMIC DNA]</scope>
</reference>
<protein>
    <submittedName>
        <fullName evidence="2">Uncharacterized protein</fullName>
    </submittedName>
</protein>
<dbReference type="Proteomes" id="UP000299102">
    <property type="component" value="Unassembled WGS sequence"/>
</dbReference>
<evidence type="ECO:0000256" key="1">
    <source>
        <dbReference type="SAM" id="MobiDB-lite"/>
    </source>
</evidence>
<sequence>MEQARSRSKRRGISIKSNRVREQKGQGSPREPYTENEFDTASGPFGSRSLLNNARRRRRPPANRTVNGCNGGQVQQLRLSSSIAFC</sequence>
<name>A0A4C2A0I2_EUMVA</name>
<dbReference type="EMBL" id="BGZK01002308">
    <property type="protein sequence ID" value="GBP92774.1"/>
    <property type="molecule type" value="Genomic_DNA"/>
</dbReference>
<organism evidence="2 3">
    <name type="scientific">Eumeta variegata</name>
    <name type="common">Bagworm moth</name>
    <name type="synonym">Eumeta japonica</name>
    <dbReference type="NCBI Taxonomy" id="151549"/>
    <lineage>
        <taxon>Eukaryota</taxon>
        <taxon>Metazoa</taxon>
        <taxon>Ecdysozoa</taxon>
        <taxon>Arthropoda</taxon>
        <taxon>Hexapoda</taxon>
        <taxon>Insecta</taxon>
        <taxon>Pterygota</taxon>
        <taxon>Neoptera</taxon>
        <taxon>Endopterygota</taxon>
        <taxon>Lepidoptera</taxon>
        <taxon>Glossata</taxon>
        <taxon>Ditrysia</taxon>
        <taxon>Tineoidea</taxon>
        <taxon>Psychidae</taxon>
        <taxon>Oiketicinae</taxon>
        <taxon>Eumeta</taxon>
    </lineage>
</organism>
<keyword evidence="3" id="KW-1185">Reference proteome</keyword>
<proteinExistence type="predicted"/>
<accession>A0A4C2A0I2</accession>
<feature type="compositionally biased region" description="Basic residues" evidence="1">
    <location>
        <begin position="1"/>
        <end position="13"/>
    </location>
</feature>
<gene>
    <name evidence="2" type="ORF">EVAR_57825_1</name>
</gene>
<evidence type="ECO:0000313" key="3">
    <source>
        <dbReference type="Proteomes" id="UP000299102"/>
    </source>
</evidence>